<evidence type="ECO:0000256" key="4">
    <source>
        <dbReference type="ARBA" id="ARBA00022475"/>
    </source>
</evidence>
<feature type="transmembrane region" description="Helical" evidence="9">
    <location>
        <begin position="458"/>
        <end position="482"/>
    </location>
</feature>
<dbReference type="GO" id="GO:0005886">
    <property type="term" value="C:plasma membrane"/>
    <property type="evidence" value="ECO:0007669"/>
    <property type="project" value="UniProtKB-SubCell"/>
</dbReference>
<accession>A0A2X3K5F6</accession>
<reference evidence="11" key="1">
    <citation type="submission" date="2018-05" db="EMBL/GenBank/DDBJ databases">
        <authorList>
            <person name="Hao L."/>
        </authorList>
    </citation>
    <scope>NUCLEOTIDE SEQUENCE [LARGE SCALE GENOMIC DNA]</scope>
</reference>
<comment type="similarity">
    <text evidence="2">Belongs to the TrkH potassium transport family.</text>
</comment>
<feature type="transmembrane region" description="Helical" evidence="9">
    <location>
        <begin position="73"/>
        <end position="94"/>
    </location>
</feature>
<feature type="transmembrane region" description="Helical" evidence="9">
    <location>
        <begin position="12"/>
        <end position="34"/>
    </location>
</feature>
<evidence type="ECO:0000256" key="8">
    <source>
        <dbReference type="ARBA" id="ARBA00023136"/>
    </source>
</evidence>
<dbReference type="GO" id="GO:0008324">
    <property type="term" value="F:monoatomic cation transmembrane transporter activity"/>
    <property type="evidence" value="ECO:0007669"/>
    <property type="project" value="InterPro"/>
</dbReference>
<dbReference type="OrthoDB" id="9810952at2"/>
<evidence type="ECO:0000313" key="10">
    <source>
        <dbReference type="EMBL" id="SQD92243.1"/>
    </source>
</evidence>
<dbReference type="PANTHER" id="PTHR32024">
    <property type="entry name" value="TRK SYSTEM POTASSIUM UPTAKE PROTEIN TRKG-RELATED"/>
    <property type="match status" value="1"/>
</dbReference>
<evidence type="ECO:0000256" key="1">
    <source>
        <dbReference type="ARBA" id="ARBA00004651"/>
    </source>
</evidence>
<dbReference type="GO" id="GO:0030001">
    <property type="term" value="P:metal ion transport"/>
    <property type="evidence" value="ECO:0007669"/>
    <property type="project" value="UniProtKB-ARBA"/>
</dbReference>
<gene>
    <name evidence="10" type="primary">trkH</name>
    <name evidence="10" type="ORF">BARAN1_0218</name>
</gene>
<dbReference type="Proteomes" id="UP000249818">
    <property type="component" value="Chromosome BARAN1"/>
</dbReference>
<dbReference type="PANTHER" id="PTHR32024:SF2">
    <property type="entry name" value="TRK SYSTEM POTASSIUM UPTAKE PROTEIN TRKG-RELATED"/>
    <property type="match status" value="1"/>
</dbReference>
<feature type="transmembrane region" description="Helical" evidence="9">
    <location>
        <begin position="40"/>
        <end position="61"/>
    </location>
</feature>
<dbReference type="InterPro" id="IPR003445">
    <property type="entry name" value="Cat_transpt"/>
</dbReference>
<dbReference type="EMBL" id="LS483254">
    <property type="protein sequence ID" value="SQD92243.1"/>
    <property type="molecule type" value="Genomic_DNA"/>
</dbReference>
<dbReference type="Pfam" id="PF02386">
    <property type="entry name" value="TrkH"/>
    <property type="match status" value="1"/>
</dbReference>
<name>A0A2X3K5F6_9BACT</name>
<keyword evidence="3" id="KW-0813">Transport</keyword>
<organism evidence="10 11">
    <name type="scientific">Candidatus Bipolaricaulis anaerobius</name>
    <dbReference type="NCBI Taxonomy" id="2026885"/>
    <lineage>
        <taxon>Bacteria</taxon>
        <taxon>Candidatus Bipolaricaulota</taxon>
        <taxon>Candidatus Bipolaricaulia</taxon>
        <taxon>Candidatus Bipolaricaulales</taxon>
        <taxon>Candidatus Bipolaricaulaceae</taxon>
        <taxon>Candidatus Bipolaricaulis</taxon>
    </lineage>
</organism>
<comment type="subcellular location">
    <subcellularLocation>
        <location evidence="1">Cell membrane</location>
        <topology evidence="1">Multi-pass membrane protein</topology>
    </subcellularLocation>
</comment>
<evidence type="ECO:0000256" key="7">
    <source>
        <dbReference type="ARBA" id="ARBA00023065"/>
    </source>
</evidence>
<sequence>MRTNDLPIVLRDVGLLALVVGAMAVGSFPVAVVFGEGYALGPLGATALASLGVWALLYLPFRRAPEAQLKHGLVAAAVGWLVVATLGALPLWLVSIGPGSGVLPYTDPASAFFESVSGFTGTGLTMALRPDLLPRTLQWWRSFTEWVGGMGVIVLMITLIAGPGMTAANLYFAEAHGEKIHPSVISTVRTMWWIFLLYTFLAIAGLWGAGMPLWDAVNHGMTGIATGGFSIWPDGIGHYHSVAIEIVVILAMLLGAISFVVHYHVLQHGPRVLSSDVQTRALLLLTAGGALLVGGMQLGRAPMGTAFREGTFQFASALTCTGFQTVPLDGWSDIAKLVLTVGMVIGGAAGSTAGGIKVMRFLFLVRGASWQLKRLARSPDALIPLRIGHQALPELTAYRRISEAGVLAMLWMAFLFMGVLLVGWFVPGFRLADLLFEVASAQGNVGLSVGITNPGMPLLAKLVLCFNMWVGRLEIIPVLMLFRSLVSRRI</sequence>
<dbReference type="RefSeq" id="WP_122030489.1">
    <property type="nucleotide sequence ID" value="NZ_LS483254.1"/>
</dbReference>
<keyword evidence="5 9" id="KW-0812">Transmembrane</keyword>
<evidence type="ECO:0000256" key="6">
    <source>
        <dbReference type="ARBA" id="ARBA00022989"/>
    </source>
</evidence>
<evidence type="ECO:0000256" key="3">
    <source>
        <dbReference type="ARBA" id="ARBA00022448"/>
    </source>
</evidence>
<keyword evidence="4" id="KW-1003">Cell membrane</keyword>
<dbReference type="AlphaFoldDB" id="A0A2X3K5F6"/>
<feature type="transmembrane region" description="Helical" evidence="9">
    <location>
        <begin position="146"/>
        <end position="172"/>
    </location>
</feature>
<keyword evidence="8 9" id="KW-0472">Membrane</keyword>
<dbReference type="KEGG" id="bana:BARAN1_0218"/>
<feature type="transmembrane region" description="Helical" evidence="9">
    <location>
        <begin position="242"/>
        <end position="261"/>
    </location>
</feature>
<keyword evidence="7" id="KW-0406">Ion transport</keyword>
<evidence type="ECO:0000256" key="2">
    <source>
        <dbReference type="ARBA" id="ARBA00009137"/>
    </source>
</evidence>
<proteinExistence type="inferred from homology"/>
<protein>
    <submittedName>
        <fullName evidence="10">Potassium transport system protein trkH1</fullName>
    </submittedName>
</protein>
<evidence type="ECO:0000256" key="9">
    <source>
        <dbReference type="SAM" id="Phobius"/>
    </source>
</evidence>
<feature type="transmembrane region" description="Helical" evidence="9">
    <location>
        <begin position="281"/>
        <end position="299"/>
    </location>
</feature>
<feature type="transmembrane region" description="Helical" evidence="9">
    <location>
        <begin position="192"/>
        <end position="214"/>
    </location>
</feature>
<evidence type="ECO:0000256" key="5">
    <source>
        <dbReference type="ARBA" id="ARBA00022692"/>
    </source>
</evidence>
<keyword evidence="6 9" id="KW-1133">Transmembrane helix</keyword>
<keyword evidence="11" id="KW-1185">Reference proteome</keyword>
<feature type="transmembrane region" description="Helical" evidence="9">
    <location>
        <begin position="406"/>
        <end position="426"/>
    </location>
</feature>
<feature type="transmembrane region" description="Helical" evidence="9">
    <location>
        <begin position="334"/>
        <end position="356"/>
    </location>
</feature>
<evidence type="ECO:0000313" key="11">
    <source>
        <dbReference type="Proteomes" id="UP000249818"/>
    </source>
</evidence>